<evidence type="ECO:0000313" key="2">
    <source>
        <dbReference type="EMBL" id="MCU6686988.1"/>
    </source>
</evidence>
<feature type="region of interest" description="Disordered" evidence="1">
    <location>
        <begin position="46"/>
        <end position="78"/>
    </location>
</feature>
<dbReference type="Proteomes" id="UP001652431">
    <property type="component" value="Unassembled WGS sequence"/>
</dbReference>
<protein>
    <submittedName>
        <fullName evidence="2">Uncharacterized protein</fullName>
    </submittedName>
</protein>
<evidence type="ECO:0000256" key="1">
    <source>
        <dbReference type="SAM" id="MobiDB-lite"/>
    </source>
</evidence>
<sequence>MPEGCGGSEATGIWSQERAHNKKEARAKRVFTSVCERRDRFRRACRRDAAGAKRQESGARKEHTTKRKHERCEHKKGD</sequence>
<keyword evidence="3" id="KW-1185">Reference proteome</keyword>
<feature type="region of interest" description="Disordered" evidence="1">
    <location>
        <begin position="1"/>
        <end position="27"/>
    </location>
</feature>
<dbReference type="EMBL" id="JAOQJU010000012">
    <property type="protein sequence ID" value="MCU6686988.1"/>
    <property type="molecule type" value="Genomic_DNA"/>
</dbReference>
<name>A0ABT2RNJ4_9FIRM</name>
<evidence type="ECO:0000313" key="3">
    <source>
        <dbReference type="Proteomes" id="UP001652431"/>
    </source>
</evidence>
<organism evidence="2 3">
    <name type="scientific">Dorea acetigenes</name>
    <dbReference type="NCBI Taxonomy" id="2981787"/>
    <lineage>
        <taxon>Bacteria</taxon>
        <taxon>Bacillati</taxon>
        <taxon>Bacillota</taxon>
        <taxon>Clostridia</taxon>
        <taxon>Lachnospirales</taxon>
        <taxon>Lachnospiraceae</taxon>
        <taxon>Dorea</taxon>
    </lineage>
</organism>
<feature type="compositionally biased region" description="Basic and acidic residues" evidence="1">
    <location>
        <begin position="46"/>
        <end position="62"/>
    </location>
</feature>
<comment type="caution">
    <text evidence="2">The sequence shown here is derived from an EMBL/GenBank/DDBJ whole genome shotgun (WGS) entry which is preliminary data.</text>
</comment>
<accession>A0ABT2RNJ4</accession>
<gene>
    <name evidence="2" type="ORF">OCV99_10580</name>
</gene>
<proteinExistence type="predicted"/>
<dbReference type="RefSeq" id="WP_262575408.1">
    <property type="nucleotide sequence ID" value="NZ_JAOQJU010000012.1"/>
</dbReference>
<reference evidence="2 3" key="1">
    <citation type="journal article" date="2021" name="ISME Commun">
        <title>Automated analysis of genomic sequences facilitates high-throughput and comprehensive description of bacteria.</title>
        <authorList>
            <person name="Hitch T.C.A."/>
        </authorList>
    </citation>
    <scope>NUCLEOTIDE SEQUENCE [LARGE SCALE GENOMIC DNA]</scope>
    <source>
        <strain evidence="2 3">Sanger_03</strain>
    </source>
</reference>